<protein>
    <recommendedName>
        <fullName evidence="3">DUF2946 domain-containing protein</fullName>
    </recommendedName>
</protein>
<proteinExistence type="predicted"/>
<evidence type="ECO:0000313" key="2">
    <source>
        <dbReference type="Proteomes" id="UP000198339"/>
    </source>
</evidence>
<dbReference type="EMBL" id="FZPA01000003">
    <property type="protein sequence ID" value="SNS68168.1"/>
    <property type="molecule type" value="Genomic_DNA"/>
</dbReference>
<gene>
    <name evidence="1" type="ORF">SAMN06295955_103186</name>
</gene>
<evidence type="ECO:0008006" key="3">
    <source>
        <dbReference type="Google" id="ProtNLM"/>
    </source>
</evidence>
<keyword evidence="2" id="KW-1185">Reference proteome</keyword>
<organism evidence="1 2">
    <name type="scientific">Sphingopyxis indica</name>
    <dbReference type="NCBI Taxonomy" id="436663"/>
    <lineage>
        <taxon>Bacteria</taxon>
        <taxon>Pseudomonadati</taxon>
        <taxon>Pseudomonadota</taxon>
        <taxon>Alphaproteobacteria</taxon>
        <taxon>Sphingomonadales</taxon>
        <taxon>Sphingomonadaceae</taxon>
        <taxon>Sphingopyxis</taxon>
    </lineage>
</organism>
<reference evidence="1 2" key="1">
    <citation type="submission" date="2017-06" db="EMBL/GenBank/DDBJ databases">
        <authorList>
            <person name="Kim H.J."/>
            <person name="Triplett B.A."/>
        </authorList>
    </citation>
    <scope>NUCLEOTIDE SEQUENCE [LARGE SCALE GENOMIC DNA]</scope>
    <source>
        <strain evidence="1 2">DS15</strain>
    </source>
</reference>
<evidence type="ECO:0000313" key="1">
    <source>
        <dbReference type="EMBL" id="SNS68168.1"/>
    </source>
</evidence>
<accession>A0A239GHE0</accession>
<sequence>MLKQVQHDEGLGRSKALYDCSEWDDLSACQAVACAIRGASVGILAALRRPGILLLLPVLLALAARTFVAPGWMIESDASGSITVRVCSDPANPGATLTIPLEKSGDHEASKTQHCPWGALAVAPIVPGTPVLPPMLALAMPAPAPAALFGFAPGAASPLPPSTGPPAFA</sequence>
<name>A0A239GHE0_9SPHN</name>
<dbReference type="AlphaFoldDB" id="A0A239GHE0"/>
<dbReference type="Proteomes" id="UP000198339">
    <property type="component" value="Unassembled WGS sequence"/>
</dbReference>